<dbReference type="PANTHER" id="PTHR30189">
    <property type="entry name" value="LPS-ASSEMBLY PROTEIN"/>
    <property type="match status" value="1"/>
</dbReference>
<dbReference type="Proteomes" id="UP001194714">
    <property type="component" value="Unassembled WGS sequence"/>
</dbReference>
<name>A0ABS0AYP9_9BACT</name>
<evidence type="ECO:0000313" key="1">
    <source>
        <dbReference type="EMBL" id="MBF5059246.1"/>
    </source>
</evidence>
<comment type="caution">
    <text evidence="1">The sequence shown here is derived from an EMBL/GenBank/DDBJ whole genome shotgun (WGS) entry which is preliminary data.</text>
</comment>
<proteinExistence type="predicted"/>
<dbReference type="EMBL" id="JAAEJV010000015">
    <property type="protein sequence ID" value="MBF5059246.1"/>
    <property type="molecule type" value="Genomic_DNA"/>
</dbReference>
<gene>
    <name evidence="1" type="ORF">NEPTK9_000755</name>
</gene>
<dbReference type="PANTHER" id="PTHR30189:SF1">
    <property type="entry name" value="LPS-ASSEMBLY PROTEIN LPTD"/>
    <property type="match status" value="1"/>
</dbReference>
<reference evidence="1 2" key="1">
    <citation type="submission" date="2020-01" db="EMBL/GenBank/DDBJ databases">
        <title>Draft genome sequence of Cand. Neptunochlamydia vexilliferae K9.</title>
        <authorList>
            <person name="Schulz F."/>
            <person name="Koestlbacher S."/>
            <person name="Wascher F."/>
            <person name="Pizzetti I."/>
            <person name="Horn M."/>
        </authorList>
    </citation>
    <scope>NUCLEOTIDE SEQUENCE [LARGE SCALE GENOMIC DNA]</scope>
    <source>
        <strain evidence="1 2">K9</strain>
    </source>
</reference>
<evidence type="ECO:0008006" key="3">
    <source>
        <dbReference type="Google" id="ProtNLM"/>
    </source>
</evidence>
<keyword evidence="2" id="KW-1185">Reference proteome</keyword>
<sequence>MVMRGILISMRAYFLLFLLLLLPLFGDQEFTVHLKDPEYQGGVVSTNQGGVISSPELRIQARHIFYTNKMEKGKRIHQVVAEGDLMLESGGRVYVGQRLEYDFITKTGVVHEGVTAVDMWFLGGEKIRLNSDKSFYLYNAFVTTSESKKSDWKIQSRELKITKDRLLAADNVTFRFFDTPILWLPAFKSNLKSTGDSPVRYSIGWEKKLSPKLGMRYRIYSWEQFDLFFKLNVRPTKGVGGALESDYHSLDKRKEFRTRSYLDHDVFFRDTNSKKARTHYRLQGIYKAKTEDENTQFYATYDWLSDRNMQTDFGSENFELGPAKQTRLEFRNYQDWMIVGVDGKFRVNGFQGMKQKLPESFWTPRSFEIGNSGIISENRFKVAYLDYVSARDIESAVPDFNAARLSTYNQLYRPFSFRGFTLTPLIGAKGVFYSDSQKDRTAALGVLTYQLLLDLTLKKHYQTVRHVLKPYVYYNGMTHPTISPTTPYIFSTQDGFNRFNIIQSGVRNLFFSKKHPLFDPNIVVDLHAYAFFGDSTFKKTIPKLRGIFIWNFPSWKLTGRVGWNIEEQTLNYANVGLAWTINENFAFKTEFRHRGRFDWRDNDPDNFIMEVTRPISELLDSPLSDGRNTLLSRLQIKLAPQWTARLESHIGWGRGGEPNYNEAKVDLITTISTSWRLRLTVAHTLTPERNDDQVYGAISVVKQ</sequence>
<evidence type="ECO:0000313" key="2">
    <source>
        <dbReference type="Proteomes" id="UP001194714"/>
    </source>
</evidence>
<organism evidence="1 2">
    <name type="scientific">Candidatus Neptunichlamydia vexilliferae</name>
    <dbReference type="NCBI Taxonomy" id="1651774"/>
    <lineage>
        <taxon>Bacteria</taxon>
        <taxon>Pseudomonadati</taxon>
        <taxon>Chlamydiota</taxon>
        <taxon>Chlamydiia</taxon>
        <taxon>Parachlamydiales</taxon>
        <taxon>Simkaniaceae</taxon>
        <taxon>Candidatus Neptunichlamydia</taxon>
    </lineage>
</organism>
<dbReference type="InterPro" id="IPR050218">
    <property type="entry name" value="LptD"/>
</dbReference>
<protein>
    <recommendedName>
        <fullName evidence="3">LptD C-terminal domain-containing protein</fullName>
    </recommendedName>
</protein>
<accession>A0ABS0AYP9</accession>